<reference evidence="2" key="2">
    <citation type="submission" date="2020-08" db="EMBL/GenBank/DDBJ databases">
        <authorList>
            <person name="Shumante A."/>
            <person name="Zimin A.V."/>
            <person name="Puiu D."/>
            <person name="Salzberg S.L."/>
        </authorList>
    </citation>
    <scope>NUCLEOTIDE SEQUENCE</scope>
    <source>
        <strain evidence="2">WC2-LM</strain>
        <tissue evidence="2">Liver</tissue>
    </source>
</reference>
<evidence type="ECO:0000313" key="2">
    <source>
        <dbReference type="EMBL" id="KAF7478884.1"/>
    </source>
</evidence>
<gene>
    <name evidence="2" type="ORF">GHT09_009951</name>
    <name evidence="3" type="ORF">MONAX_5E019145</name>
</gene>
<reference evidence="3 4" key="1">
    <citation type="submission" date="2019-04" db="EMBL/GenBank/DDBJ databases">
        <authorList>
            <person name="Alioto T."/>
            <person name="Alioto T."/>
        </authorList>
    </citation>
    <scope>NUCLEOTIDE SEQUENCE [LARGE SCALE GENOMIC DNA]</scope>
</reference>
<evidence type="ECO:0000313" key="3">
    <source>
        <dbReference type="EMBL" id="VTJ52531.1"/>
    </source>
</evidence>
<name>A0A5E4A759_MARMO</name>
<dbReference type="EMBL" id="WJEC01001432">
    <property type="protein sequence ID" value="KAF7478884.1"/>
    <property type="molecule type" value="Genomic_DNA"/>
</dbReference>
<dbReference type="Proteomes" id="UP000335636">
    <property type="component" value="Unassembled WGS sequence"/>
</dbReference>
<protein>
    <submittedName>
        <fullName evidence="3">Uncharacterized protein</fullName>
    </submittedName>
</protein>
<proteinExistence type="predicted"/>
<feature type="compositionally biased region" description="Basic and acidic residues" evidence="1">
    <location>
        <begin position="91"/>
        <end position="101"/>
    </location>
</feature>
<feature type="region of interest" description="Disordered" evidence="1">
    <location>
        <begin position="61"/>
        <end position="115"/>
    </location>
</feature>
<sequence>MPPVMGTQTPACTRPHQGKTHLNLALGVVDICPGDQEMAIPRDGPWAPRRTSSVFLATSHALCGSRPPSEAKPSSGPGEAHPAFQHSPKSLPRDAVPRPLDESLFLTSGCPRWGA</sequence>
<accession>A0A5E4A759</accession>
<evidence type="ECO:0000256" key="1">
    <source>
        <dbReference type="SAM" id="MobiDB-lite"/>
    </source>
</evidence>
<keyword evidence="4" id="KW-1185">Reference proteome</keyword>
<dbReference type="Proteomes" id="UP000662637">
    <property type="component" value="Unassembled WGS sequence"/>
</dbReference>
<organism evidence="3 4">
    <name type="scientific">Marmota monax</name>
    <name type="common">Woodchuck</name>
    <dbReference type="NCBI Taxonomy" id="9995"/>
    <lineage>
        <taxon>Eukaryota</taxon>
        <taxon>Metazoa</taxon>
        <taxon>Chordata</taxon>
        <taxon>Craniata</taxon>
        <taxon>Vertebrata</taxon>
        <taxon>Euteleostomi</taxon>
        <taxon>Mammalia</taxon>
        <taxon>Eutheria</taxon>
        <taxon>Euarchontoglires</taxon>
        <taxon>Glires</taxon>
        <taxon>Rodentia</taxon>
        <taxon>Sciuromorpha</taxon>
        <taxon>Sciuridae</taxon>
        <taxon>Xerinae</taxon>
        <taxon>Marmotini</taxon>
        <taxon>Marmota</taxon>
    </lineage>
</organism>
<dbReference type="EMBL" id="CABDUW010000019">
    <property type="protein sequence ID" value="VTJ52531.1"/>
    <property type="molecule type" value="Genomic_DNA"/>
</dbReference>
<dbReference type="AlphaFoldDB" id="A0A5E4A759"/>
<evidence type="ECO:0000313" key="4">
    <source>
        <dbReference type="Proteomes" id="UP000335636"/>
    </source>
</evidence>